<evidence type="ECO:0000313" key="3">
    <source>
        <dbReference type="Proteomes" id="UP001305647"/>
    </source>
</evidence>
<feature type="region of interest" description="Disordered" evidence="1">
    <location>
        <begin position="61"/>
        <end position="144"/>
    </location>
</feature>
<evidence type="ECO:0000313" key="2">
    <source>
        <dbReference type="EMBL" id="KAK4098748.1"/>
    </source>
</evidence>
<gene>
    <name evidence="2" type="ORF">N658DRAFT_216109</name>
</gene>
<evidence type="ECO:0000256" key="1">
    <source>
        <dbReference type="SAM" id="MobiDB-lite"/>
    </source>
</evidence>
<proteinExistence type="predicted"/>
<reference evidence="2" key="2">
    <citation type="submission" date="2023-05" db="EMBL/GenBank/DDBJ databases">
        <authorList>
            <consortium name="Lawrence Berkeley National Laboratory"/>
            <person name="Steindorff A."/>
            <person name="Hensen N."/>
            <person name="Bonometti L."/>
            <person name="Westerberg I."/>
            <person name="Brannstrom I.O."/>
            <person name="Guillou S."/>
            <person name="Cros-Aarteil S."/>
            <person name="Calhoun S."/>
            <person name="Haridas S."/>
            <person name="Kuo A."/>
            <person name="Mondo S."/>
            <person name="Pangilinan J."/>
            <person name="Riley R."/>
            <person name="Labutti K."/>
            <person name="Andreopoulos B."/>
            <person name="Lipzen A."/>
            <person name="Chen C."/>
            <person name="Yanf M."/>
            <person name="Daum C."/>
            <person name="Ng V."/>
            <person name="Clum A."/>
            <person name="Ohm R."/>
            <person name="Martin F."/>
            <person name="Silar P."/>
            <person name="Natvig D."/>
            <person name="Lalanne C."/>
            <person name="Gautier V."/>
            <person name="Ament-Velasquez S.L."/>
            <person name="Kruys A."/>
            <person name="Hutchinson M.I."/>
            <person name="Powell A.J."/>
            <person name="Barry K."/>
            <person name="Miller A.N."/>
            <person name="Grigoriev I.V."/>
            <person name="Debuchy R."/>
            <person name="Gladieux P."/>
            <person name="Thoren M.H."/>
            <person name="Johannesson H."/>
        </authorList>
    </citation>
    <scope>NUCLEOTIDE SEQUENCE</scope>
    <source>
        <strain evidence="2">CBS 757.83</strain>
    </source>
</reference>
<feature type="compositionally biased region" description="Basic and acidic residues" evidence="1">
    <location>
        <begin position="1"/>
        <end position="16"/>
    </location>
</feature>
<comment type="caution">
    <text evidence="2">The sequence shown here is derived from an EMBL/GenBank/DDBJ whole genome shotgun (WGS) entry which is preliminary data.</text>
</comment>
<keyword evidence="3" id="KW-1185">Reference proteome</keyword>
<name>A0AAN6PVW4_9PEZI</name>
<accession>A0AAN6PVW4</accession>
<reference evidence="2" key="1">
    <citation type="journal article" date="2023" name="Mol. Phylogenet. Evol.">
        <title>Genome-scale phylogeny and comparative genomics of the fungal order Sordariales.</title>
        <authorList>
            <person name="Hensen N."/>
            <person name="Bonometti L."/>
            <person name="Westerberg I."/>
            <person name="Brannstrom I.O."/>
            <person name="Guillou S."/>
            <person name="Cros-Aarteil S."/>
            <person name="Calhoun S."/>
            <person name="Haridas S."/>
            <person name="Kuo A."/>
            <person name="Mondo S."/>
            <person name="Pangilinan J."/>
            <person name="Riley R."/>
            <person name="LaButti K."/>
            <person name="Andreopoulos B."/>
            <person name="Lipzen A."/>
            <person name="Chen C."/>
            <person name="Yan M."/>
            <person name="Daum C."/>
            <person name="Ng V."/>
            <person name="Clum A."/>
            <person name="Steindorff A."/>
            <person name="Ohm R.A."/>
            <person name="Martin F."/>
            <person name="Silar P."/>
            <person name="Natvig D.O."/>
            <person name="Lalanne C."/>
            <person name="Gautier V."/>
            <person name="Ament-Velasquez S.L."/>
            <person name="Kruys A."/>
            <person name="Hutchinson M.I."/>
            <person name="Powell A.J."/>
            <person name="Barry K."/>
            <person name="Miller A.N."/>
            <person name="Grigoriev I.V."/>
            <person name="Debuchy R."/>
            <person name="Gladieux P."/>
            <person name="Hiltunen Thoren M."/>
            <person name="Johannesson H."/>
        </authorList>
    </citation>
    <scope>NUCLEOTIDE SEQUENCE</scope>
    <source>
        <strain evidence="2">CBS 757.83</strain>
    </source>
</reference>
<feature type="region of interest" description="Disordered" evidence="1">
    <location>
        <begin position="1"/>
        <end position="22"/>
    </location>
</feature>
<dbReference type="EMBL" id="MU863656">
    <property type="protein sequence ID" value="KAK4098748.1"/>
    <property type="molecule type" value="Genomic_DNA"/>
</dbReference>
<sequence>MRWEFPRRPERRKPGEETSEVQLARSIGPCALHSRLCSSGAEWSKRSYERIQRINRYLQRTSARATISRPEAVIRRTTRRLTSSNGGRPRDQRPLPVPSSRPHRRAARRGHPDAQPMSDAATPERGGRGRRRGPSGQLFGWTPGKCLCSPTALQPLRGQPRAPPAI</sequence>
<protein>
    <submittedName>
        <fullName evidence="2">Uncharacterized protein</fullName>
    </submittedName>
</protein>
<dbReference type="Proteomes" id="UP001305647">
    <property type="component" value="Unassembled WGS sequence"/>
</dbReference>
<organism evidence="2 3">
    <name type="scientific">Parathielavia hyrcaniae</name>
    <dbReference type="NCBI Taxonomy" id="113614"/>
    <lineage>
        <taxon>Eukaryota</taxon>
        <taxon>Fungi</taxon>
        <taxon>Dikarya</taxon>
        <taxon>Ascomycota</taxon>
        <taxon>Pezizomycotina</taxon>
        <taxon>Sordariomycetes</taxon>
        <taxon>Sordariomycetidae</taxon>
        <taxon>Sordariales</taxon>
        <taxon>Chaetomiaceae</taxon>
        <taxon>Parathielavia</taxon>
    </lineage>
</organism>
<dbReference type="AlphaFoldDB" id="A0AAN6PVW4"/>